<dbReference type="PANTHER" id="PTHR31384">
    <property type="entry name" value="AUXIN RESPONSE FACTOR 4-RELATED"/>
    <property type="match status" value="1"/>
</dbReference>
<feature type="region of interest" description="Disordered" evidence="9">
    <location>
        <begin position="1"/>
        <end position="26"/>
    </location>
</feature>
<evidence type="ECO:0000256" key="6">
    <source>
        <dbReference type="ARBA" id="ARBA00023163"/>
    </source>
</evidence>
<dbReference type="GO" id="GO:0006355">
    <property type="term" value="P:regulation of DNA-templated transcription"/>
    <property type="evidence" value="ECO:0007669"/>
    <property type="project" value="InterPro"/>
</dbReference>
<dbReference type="Gene3D" id="2.40.330.10">
    <property type="entry name" value="DNA-binding pseudobarrel domain"/>
    <property type="match status" value="1"/>
</dbReference>
<dbReference type="Proteomes" id="UP000829196">
    <property type="component" value="Unassembled WGS sequence"/>
</dbReference>
<evidence type="ECO:0000256" key="2">
    <source>
        <dbReference type="ARBA" id="ARBA00004123"/>
    </source>
</evidence>
<dbReference type="Pfam" id="PF02362">
    <property type="entry name" value="B3"/>
    <property type="match status" value="1"/>
</dbReference>
<dbReference type="AlphaFoldDB" id="A0A8T3A7X6"/>
<evidence type="ECO:0000256" key="4">
    <source>
        <dbReference type="ARBA" id="ARBA00023015"/>
    </source>
</evidence>
<feature type="domain" description="TF-B3" evidence="10">
    <location>
        <begin position="149"/>
        <end position="251"/>
    </location>
</feature>
<evidence type="ECO:0000313" key="12">
    <source>
        <dbReference type="Proteomes" id="UP000829196"/>
    </source>
</evidence>
<feature type="compositionally biased region" description="Acidic residues" evidence="9">
    <location>
        <begin position="7"/>
        <end position="16"/>
    </location>
</feature>
<comment type="caution">
    <text evidence="11">The sequence shown here is derived from an EMBL/GenBank/DDBJ whole genome shotgun (WGS) entry which is preliminary data.</text>
</comment>
<protein>
    <recommendedName>
        <fullName evidence="10">TF-B3 domain-containing protein</fullName>
    </recommendedName>
</protein>
<dbReference type="GO" id="GO:0005634">
    <property type="term" value="C:nucleus"/>
    <property type="evidence" value="ECO:0007669"/>
    <property type="project" value="UniProtKB-SubCell"/>
</dbReference>
<evidence type="ECO:0000259" key="10">
    <source>
        <dbReference type="PROSITE" id="PS50863"/>
    </source>
</evidence>
<comment type="function">
    <text evidence="1">Auxin response factors (ARFs) are transcriptional factors that bind specifically to the DNA sequence 5'-TGTCTC-3' found in the auxin-responsive promoter elements (AuxREs).</text>
</comment>
<dbReference type="OrthoDB" id="624437at2759"/>
<gene>
    <name evidence="11" type="ORF">KFK09_026460</name>
</gene>
<evidence type="ECO:0000256" key="9">
    <source>
        <dbReference type="SAM" id="MobiDB-lite"/>
    </source>
</evidence>
<dbReference type="InterPro" id="IPR044835">
    <property type="entry name" value="ARF_plant"/>
</dbReference>
<proteinExistence type="inferred from homology"/>
<keyword evidence="7" id="KW-0539">Nucleus</keyword>
<dbReference type="GO" id="GO:0009734">
    <property type="term" value="P:auxin-activated signaling pathway"/>
    <property type="evidence" value="ECO:0007669"/>
    <property type="project" value="UniProtKB-KW"/>
</dbReference>
<reference evidence="11" key="1">
    <citation type="journal article" date="2022" name="Front. Genet.">
        <title>Chromosome-Scale Assembly of the Dendrobium nobile Genome Provides Insights Into the Molecular Mechanism of the Biosynthesis of the Medicinal Active Ingredient of Dendrobium.</title>
        <authorList>
            <person name="Xu Q."/>
            <person name="Niu S.-C."/>
            <person name="Li K.-L."/>
            <person name="Zheng P.-J."/>
            <person name="Zhang X.-J."/>
            <person name="Jia Y."/>
            <person name="Liu Y."/>
            <person name="Niu Y.-X."/>
            <person name="Yu L.-H."/>
            <person name="Chen D.-F."/>
            <person name="Zhang G.-Q."/>
        </authorList>
    </citation>
    <scope>NUCLEOTIDE SEQUENCE</scope>
    <source>
        <tissue evidence="11">Leaf</tissue>
    </source>
</reference>
<name>A0A8T3A7X6_DENNO</name>
<keyword evidence="12" id="KW-1185">Reference proteome</keyword>
<dbReference type="GO" id="GO:0003677">
    <property type="term" value="F:DNA binding"/>
    <property type="evidence" value="ECO:0007669"/>
    <property type="project" value="UniProtKB-KW"/>
</dbReference>
<evidence type="ECO:0000256" key="7">
    <source>
        <dbReference type="ARBA" id="ARBA00023242"/>
    </source>
</evidence>
<dbReference type="SMR" id="A0A8T3A7X6"/>
<evidence type="ECO:0000256" key="1">
    <source>
        <dbReference type="ARBA" id="ARBA00003182"/>
    </source>
</evidence>
<keyword evidence="8" id="KW-0927">Auxin signaling pathway</keyword>
<keyword evidence="5" id="KW-0238">DNA-binding</keyword>
<keyword evidence="4" id="KW-0805">Transcription regulation</keyword>
<comment type="subcellular location">
    <subcellularLocation>
        <location evidence="2">Nucleus</location>
    </subcellularLocation>
</comment>
<keyword evidence="6" id="KW-0804">Transcription</keyword>
<accession>A0A8T3A7X6</accession>
<dbReference type="EMBL" id="JAGYWB010000018">
    <property type="protein sequence ID" value="KAI0492193.1"/>
    <property type="molecule type" value="Genomic_DNA"/>
</dbReference>
<dbReference type="InterPro" id="IPR015300">
    <property type="entry name" value="DNA-bd_pseudobarrel_sf"/>
</dbReference>
<dbReference type="CDD" id="cd10017">
    <property type="entry name" value="B3_DNA"/>
    <property type="match status" value="1"/>
</dbReference>
<organism evidence="11 12">
    <name type="scientific">Dendrobium nobile</name>
    <name type="common">Orchid</name>
    <dbReference type="NCBI Taxonomy" id="94219"/>
    <lineage>
        <taxon>Eukaryota</taxon>
        <taxon>Viridiplantae</taxon>
        <taxon>Streptophyta</taxon>
        <taxon>Embryophyta</taxon>
        <taxon>Tracheophyta</taxon>
        <taxon>Spermatophyta</taxon>
        <taxon>Magnoliopsida</taxon>
        <taxon>Liliopsida</taxon>
        <taxon>Asparagales</taxon>
        <taxon>Orchidaceae</taxon>
        <taxon>Epidendroideae</taxon>
        <taxon>Malaxideae</taxon>
        <taxon>Dendrobiinae</taxon>
        <taxon>Dendrobium</taxon>
    </lineage>
</organism>
<comment type="similarity">
    <text evidence="3">Belongs to the ARF family.</text>
</comment>
<dbReference type="PANTHER" id="PTHR31384:SF5">
    <property type="entry name" value="AUXIN RESPONSE FACTOR 3"/>
    <property type="match status" value="1"/>
</dbReference>
<evidence type="ECO:0000256" key="5">
    <source>
        <dbReference type="ARBA" id="ARBA00023125"/>
    </source>
</evidence>
<evidence type="ECO:0000313" key="11">
    <source>
        <dbReference type="EMBL" id="KAI0492193.1"/>
    </source>
</evidence>
<evidence type="ECO:0000256" key="8">
    <source>
        <dbReference type="ARBA" id="ARBA00023294"/>
    </source>
</evidence>
<dbReference type="PROSITE" id="PS50863">
    <property type="entry name" value="B3"/>
    <property type="match status" value="1"/>
</dbReference>
<evidence type="ECO:0000256" key="3">
    <source>
        <dbReference type="ARBA" id="ARBA00007853"/>
    </source>
</evidence>
<dbReference type="SMART" id="SM01019">
    <property type="entry name" value="B3"/>
    <property type="match status" value="1"/>
</dbReference>
<dbReference type="SUPFAM" id="SSF101936">
    <property type="entry name" value="DNA-binding pseudobarrel domain"/>
    <property type="match status" value="1"/>
</dbReference>
<sequence length="717" mass="78398">MGIDLNTIEEEEEDDPSELRPLTPSPQAGGVGSVCLELWHACAGPRISLPKKGSLVVYLPQGHLEHLAGGQHAGGGGMLLRHDVPPHVFCRVVEVQLRAEAATDEVYAQLSVIAESEGFDGQIHGGAEGEGEEVDEMDAGDQSPIPHMFCKTLTASDTSTHGGFSVPRRAAEDCFPPLDYRQQRPSQELIAKDLHGVEWRFRHIYRGQPRRHLLTTGWSAFVNKKKLVSGDAVLFLRGGNGELRLGIRRASQLKGNISGIHNLNVGVGALASLANAVLTKKMFQINYNPRVNQSEFIIPYWKFRKSCSYSISVGTRFKMHFESEDAAERRFGDCFRGLVRWDEDDVDNSLHNRVSPWELEPTGSVSCPSSLLVSGSKRTRISIPSLGTDYPHPSGSGYQSLRESARFQEVLQGQEIFGFKSPYNGADATLPQLSEMRSHHLPEMRRCIANPNSCLLAGSGGNTRVPPGNSDFYYQGTGFGESVRFHKVLQGQEIVPVLPSFRGMAIESLRENDGSKIFESYGTGRCSAAPLQGYCTFIQPCTPTAQVSSPSSVLMFQHAASQLPCTHSLYDANEKEKADNSNLSGPFSSADADHVQQTASTTRVQQQASFANAFNQGNGFTKEQCENLSMYKAPIHKNSQSILHGNGSSCRLFGFPLTEKIPVTNVVSSSFNESTLLEASFKSSFSSQRPQMPSKNTGHGCTRAGLLISRSLLDMPI</sequence>
<dbReference type="FunFam" id="2.40.330.10:FF:000001">
    <property type="entry name" value="Auxin response factor"/>
    <property type="match status" value="1"/>
</dbReference>
<dbReference type="InterPro" id="IPR003340">
    <property type="entry name" value="B3_DNA-bd"/>
</dbReference>